<dbReference type="SUPFAM" id="SSF52540">
    <property type="entry name" value="P-loop containing nucleoside triphosphate hydrolases"/>
    <property type="match status" value="1"/>
</dbReference>
<evidence type="ECO:0000256" key="6">
    <source>
        <dbReference type="ARBA" id="ARBA00022741"/>
    </source>
</evidence>
<dbReference type="OrthoDB" id="9794577at2"/>
<dbReference type="GO" id="GO:0042802">
    <property type="term" value="F:identical protein binding"/>
    <property type="evidence" value="ECO:0007669"/>
    <property type="project" value="UniProtKB-ARBA"/>
</dbReference>
<dbReference type="KEGG" id="lact:D7I46_02055"/>
<keyword evidence="5 15" id="KW-0808">Transferase</keyword>
<proteinExistence type="inferred from homology"/>
<dbReference type="GO" id="GO:0004715">
    <property type="term" value="F:non-membrane spanning protein tyrosine kinase activity"/>
    <property type="evidence" value="ECO:0007669"/>
    <property type="project" value="UniProtKB-EC"/>
</dbReference>
<gene>
    <name evidence="15" type="ORF">D7I46_02055</name>
</gene>
<evidence type="ECO:0000256" key="11">
    <source>
        <dbReference type="ARBA" id="ARBA00023169"/>
    </source>
</evidence>
<feature type="domain" description="AAA" evidence="14">
    <location>
        <begin position="56"/>
        <end position="200"/>
    </location>
</feature>
<sequence>MSKKKPELDSNRLVISSVNPQSPISEQYRTIRTNIEFMMVDNNLRTLLVTSAEASAGKSTLIANLAVVFAQQGKKALLIDADLRKPTTHLTFRVDNKIGLTNVLTRQASLDTALQGTRIAKNLAILTSGPIPPNPSELLSSQIMKDLIATASRNFDVVLVDAPPVVSVTDAQILSRIIDGVVVAACANQTKKEELSRAKRLLEHVQANVLGCVLTQYESEDAAYYYYGV</sequence>
<dbReference type="GO" id="GO:0005524">
    <property type="term" value="F:ATP binding"/>
    <property type="evidence" value="ECO:0007669"/>
    <property type="project" value="UniProtKB-KW"/>
</dbReference>
<dbReference type="UniPathway" id="UPA00934"/>
<dbReference type="GO" id="GO:0005886">
    <property type="term" value="C:plasma membrane"/>
    <property type="evidence" value="ECO:0007669"/>
    <property type="project" value="TreeGrafter"/>
</dbReference>
<evidence type="ECO:0000256" key="12">
    <source>
        <dbReference type="ARBA" id="ARBA00024964"/>
    </source>
</evidence>
<comment type="function">
    <text evidence="12">Involved in the regulation of capsular polysaccharide biosynthesis. Autophosphorylation of CpsD attenuates its activity and reduces the level of encapsulation. May be part of a complex that directs the coordinated polymerization and export to the cell surface of the capsular polysaccharide.</text>
</comment>
<dbReference type="Pfam" id="PF13614">
    <property type="entry name" value="AAA_31"/>
    <property type="match status" value="1"/>
</dbReference>
<comment type="pathway">
    <text evidence="1">Capsule biogenesis; capsule polysaccharide biosynthesis.</text>
</comment>
<dbReference type="PANTHER" id="PTHR32309:SF13">
    <property type="entry name" value="FERRIC ENTEROBACTIN TRANSPORT PROTEIN FEPE"/>
    <property type="match status" value="1"/>
</dbReference>
<dbReference type="NCBIfam" id="TIGR01007">
    <property type="entry name" value="eps_fam"/>
    <property type="match status" value="1"/>
</dbReference>
<protein>
    <recommendedName>
        <fullName evidence="4">Tyrosine-protein kinase CpsD</fullName>
        <ecNumber evidence="3">2.7.10.2</ecNumber>
    </recommendedName>
</protein>
<evidence type="ECO:0000256" key="13">
    <source>
        <dbReference type="ARBA" id="ARBA00051245"/>
    </source>
</evidence>
<dbReference type="EMBL" id="CP032627">
    <property type="protein sequence ID" value="AYF99976.1"/>
    <property type="molecule type" value="Genomic_DNA"/>
</dbReference>
<dbReference type="AlphaFoldDB" id="A0A387BG56"/>
<name>A0A387BG56_9LACT</name>
<evidence type="ECO:0000256" key="5">
    <source>
        <dbReference type="ARBA" id="ARBA00022679"/>
    </source>
</evidence>
<dbReference type="InterPro" id="IPR025669">
    <property type="entry name" value="AAA_dom"/>
</dbReference>
<evidence type="ECO:0000256" key="1">
    <source>
        <dbReference type="ARBA" id="ARBA00005132"/>
    </source>
</evidence>
<keyword evidence="16" id="KW-1185">Reference proteome</keyword>
<keyword evidence="11" id="KW-0270">Exopolysaccharide synthesis</keyword>
<keyword evidence="9" id="KW-0972">Capsule biogenesis/degradation</keyword>
<evidence type="ECO:0000256" key="10">
    <source>
        <dbReference type="ARBA" id="ARBA00023137"/>
    </source>
</evidence>
<dbReference type="FunFam" id="3.40.50.300:FF:000527">
    <property type="entry name" value="Tyrosine-protein kinase etk"/>
    <property type="match status" value="1"/>
</dbReference>
<dbReference type="PANTHER" id="PTHR32309">
    <property type="entry name" value="TYROSINE-PROTEIN KINASE"/>
    <property type="match status" value="1"/>
</dbReference>
<evidence type="ECO:0000256" key="3">
    <source>
        <dbReference type="ARBA" id="ARBA00011903"/>
    </source>
</evidence>
<dbReference type="Proteomes" id="UP000269374">
    <property type="component" value="Chromosome"/>
</dbReference>
<evidence type="ECO:0000313" key="16">
    <source>
        <dbReference type="Proteomes" id="UP000269374"/>
    </source>
</evidence>
<evidence type="ECO:0000256" key="2">
    <source>
        <dbReference type="ARBA" id="ARBA00007316"/>
    </source>
</evidence>
<evidence type="ECO:0000313" key="15">
    <source>
        <dbReference type="EMBL" id="AYF99976.1"/>
    </source>
</evidence>
<reference evidence="15 16" key="1">
    <citation type="submission" date="2018-09" db="EMBL/GenBank/DDBJ databases">
        <title>Genome sequencing of strain 1JSPR-7.</title>
        <authorList>
            <person name="Heo J."/>
            <person name="Kim S.-J."/>
            <person name="Kwon S.-W."/>
        </authorList>
    </citation>
    <scope>NUCLEOTIDE SEQUENCE [LARGE SCALE GENOMIC DNA]</scope>
    <source>
        <strain evidence="15 16">1JSPR-7</strain>
    </source>
</reference>
<dbReference type="RefSeq" id="WP_120771365.1">
    <property type="nucleotide sequence ID" value="NZ_CP032627.1"/>
</dbReference>
<keyword evidence="8" id="KW-0067">ATP-binding</keyword>
<keyword evidence="7 15" id="KW-0418">Kinase</keyword>
<evidence type="ECO:0000256" key="9">
    <source>
        <dbReference type="ARBA" id="ARBA00022903"/>
    </source>
</evidence>
<keyword evidence="10" id="KW-0829">Tyrosine-protein kinase</keyword>
<evidence type="ECO:0000256" key="7">
    <source>
        <dbReference type="ARBA" id="ARBA00022777"/>
    </source>
</evidence>
<dbReference type="InterPro" id="IPR005702">
    <property type="entry name" value="Wzc-like_C"/>
</dbReference>
<organism evidence="15 16">
    <name type="scientific">Lactococcus allomyrinae</name>
    <dbReference type="NCBI Taxonomy" id="2419773"/>
    <lineage>
        <taxon>Bacteria</taxon>
        <taxon>Bacillati</taxon>
        <taxon>Bacillota</taxon>
        <taxon>Bacilli</taxon>
        <taxon>Lactobacillales</taxon>
        <taxon>Streptococcaceae</taxon>
        <taxon>Lactococcus</taxon>
    </lineage>
</organism>
<evidence type="ECO:0000256" key="4">
    <source>
        <dbReference type="ARBA" id="ARBA00019200"/>
    </source>
</evidence>
<keyword evidence="6" id="KW-0547">Nucleotide-binding</keyword>
<evidence type="ECO:0000259" key="14">
    <source>
        <dbReference type="Pfam" id="PF13614"/>
    </source>
</evidence>
<dbReference type="Gene3D" id="3.40.50.300">
    <property type="entry name" value="P-loop containing nucleotide triphosphate hydrolases"/>
    <property type="match status" value="1"/>
</dbReference>
<accession>A0A387BG56</accession>
<dbReference type="GO" id="GO:0045227">
    <property type="term" value="P:capsule polysaccharide biosynthetic process"/>
    <property type="evidence" value="ECO:0007669"/>
    <property type="project" value="UniProtKB-UniPathway"/>
</dbReference>
<dbReference type="InterPro" id="IPR027417">
    <property type="entry name" value="P-loop_NTPase"/>
</dbReference>
<comment type="catalytic activity">
    <reaction evidence="13">
        <text>L-tyrosyl-[protein] + ATP = O-phospho-L-tyrosyl-[protein] + ADP + H(+)</text>
        <dbReference type="Rhea" id="RHEA:10596"/>
        <dbReference type="Rhea" id="RHEA-COMP:10136"/>
        <dbReference type="Rhea" id="RHEA-COMP:20101"/>
        <dbReference type="ChEBI" id="CHEBI:15378"/>
        <dbReference type="ChEBI" id="CHEBI:30616"/>
        <dbReference type="ChEBI" id="CHEBI:46858"/>
        <dbReference type="ChEBI" id="CHEBI:61978"/>
        <dbReference type="ChEBI" id="CHEBI:456216"/>
        <dbReference type="EC" id="2.7.10.2"/>
    </reaction>
</comment>
<dbReference type="CDD" id="cd05387">
    <property type="entry name" value="BY-kinase"/>
    <property type="match status" value="1"/>
</dbReference>
<evidence type="ECO:0000256" key="8">
    <source>
        <dbReference type="ARBA" id="ARBA00022840"/>
    </source>
</evidence>
<dbReference type="EC" id="2.7.10.2" evidence="3"/>
<dbReference type="InterPro" id="IPR050445">
    <property type="entry name" value="Bact_polysacc_biosynth/exp"/>
</dbReference>
<comment type="similarity">
    <text evidence="2">Belongs to the CpsD/CapB family.</text>
</comment>